<dbReference type="InterPro" id="IPR003265">
    <property type="entry name" value="HhH-GPD_domain"/>
</dbReference>
<dbReference type="Gene3D" id="1.10.340.30">
    <property type="entry name" value="Hypothetical protein, domain 2"/>
    <property type="match status" value="1"/>
</dbReference>
<dbReference type="Gene3D" id="1.10.1670.40">
    <property type="match status" value="1"/>
</dbReference>
<protein>
    <recommendedName>
        <fullName evidence="2">DNA-3-methyladenine glycosylase II</fullName>
        <ecNumber evidence="2">3.2.2.21</ecNumber>
    </recommendedName>
</protein>
<evidence type="ECO:0000313" key="7">
    <source>
        <dbReference type="Proteomes" id="UP001524642"/>
    </source>
</evidence>
<dbReference type="InterPro" id="IPR051912">
    <property type="entry name" value="Alkylbase_DNA_Glycosylase/TA"/>
</dbReference>
<dbReference type="PANTHER" id="PTHR43003:SF5">
    <property type="entry name" value="DNA-3-METHYLADENINE GLYCOSYLASE"/>
    <property type="match status" value="1"/>
</dbReference>
<dbReference type="Pfam" id="PF00730">
    <property type="entry name" value="HhH-GPD"/>
    <property type="match status" value="1"/>
</dbReference>
<proteinExistence type="predicted"/>
<evidence type="ECO:0000256" key="2">
    <source>
        <dbReference type="ARBA" id="ARBA00012000"/>
    </source>
</evidence>
<organism evidence="6 7">
    <name type="scientific">Roseomonas populi</name>
    <dbReference type="NCBI Taxonomy" id="3121582"/>
    <lineage>
        <taxon>Bacteria</taxon>
        <taxon>Pseudomonadati</taxon>
        <taxon>Pseudomonadota</taxon>
        <taxon>Alphaproteobacteria</taxon>
        <taxon>Acetobacterales</taxon>
        <taxon>Roseomonadaceae</taxon>
        <taxon>Roseomonas</taxon>
    </lineage>
</organism>
<keyword evidence="3" id="KW-0227">DNA damage</keyword>
<evidence type="ECO:0000256" key="1">
    <source>
        <dbReference type="ARBA" id="ARBA00000086"/>
    </source>
</evidence>
<dbReference type="InterPro" id="IPR011257">
    <property type="entry name" value="DNA_glycosylase"/>
</dbReference>
<accession>A0ABT1WYW6</accession>
<dbReference type="RefSeq" id="WP_257714330.1">
    <property type="nucleotide sequence ID" value="NZ_JANJOU010000001.1"/>
</dbReference>
<evidence type="ECO:0000259" key="5">
    <source>
        <dbReference type="SMART" id="SM00478"/>
    </source>
</evidence>
<comment type="catalytic activity">
    <reaction evidence="1">
        <text>Hydrolysis of alkylated DNA, releasing 3-methyladenine, 3-methylguanine, 7-methylguanine and 7-methyladenine.</text>
        <dbReference type="EC" id="3.2.2.21"/>
    </reaction>
</comment>
<comment type="caution">
    <text evidence="6">The sequence shown here is derived from an EMBL/GenBank/DDBJ whole genome shotgun (WGS) entry which is preliminary data.</text>
</comment>
<evidence type="ECO:0000256" key="3">
    <source>
        <dbReference type="ARBA" id="ARBA00022763"/>
    </source>
</evidence>
<keyword evidence="7" id="KW-1185">Reference proteome</keyword>
<dbReference type="SMART" id="SM00478">
    <property type="entry name" value="ENDO3c"/>
    <property type="match status" value="1"/>
</dbReference>
<dbReference type="EMBL" id="JANJOU010000001">
    <property type="protein sequence ID" value="MCR0980649.1"/>
    <property type="molecule type" value="Genomic_DNA"/>
</dbReference>
<dbReference type="PANTHER" id="PTHR43003">
    <property type="entry name" value="DNA-3-METHYLADENINE GLYCOSYLASE"/>
    <property type="match status" value="1"/>
</dbReference>
<feature type="domain" description="HhH-GPD" evidence="5">
    <location>
        <begin position="63"/>
        <end position="216"/>
    </location>
</feature>
<evidence type="ECO:0000313" key="6">
    <source>
        <dbReference type="EMBL" id="MCR0980649.1"/>
    </source>
</evidence>
<reference evidence="6 7" key="1">
    <citation type="submission" date="2022-06" db="EMBL/GenBank/DDBJ databases">
        <title>Roseomonas CN29.</title>
        <authorList>
            <person name="Cheng Y."/>
            <person name="He X."/>
        </authorList>
    </citation>
    <scope>NUCLEOTIDE SEQUENCE [LARGE SCALE GENOMIC DNA]</scope>
    <source>
        <strain evidence="6 7">CN29</strain>
    </source>
</reference>
<keyword evidence="4" id="KW-0234">DNA repair</keyword>
<gene>
    <name evidence="6" type="ORF">NRP21_01135</name>
</gene>
<dbReference type="EC" id="3.2.2.21" evidence="2"/>
<dbReference type="SUPFAM" id="SSF48150">
    <property type="entry name" value="DNA-glycosylase"/>
    <property type="match status" value="1"/>
</dbReference>
<dbReference type="Proteomes" id="UP001524642">
    <property type="component" value="Unassembled WGS sequence"/>
</dbReference>
<evidence type="ECO:0000256" key="4">
    <source>
        <dbReference type="ARBA" id="ARBA00023204"/>
    </source>
</evidence>
<name>A0ABT1WYW6_9PROT</name>
<sequence length="230" mass="24024">MQTSPAAAQAAPHQPLAPPPWAEAGFAALAAADPVLHGVVALCGPLPWRRRAPGFPGLLRAICGQQISNRAAGAIWARLRALPGALDPAGLLALDDAALCGTAGLSRPKAAHARSLAAAILAGDLQLDALPGMTDEEAVAHLCAVRGLGRWTAQVHLLFAEDRPDIFPEGDLALAASLAHLRGLPGRPPPRALAELAGTWRPYRSLAARLLWHHWRHATGRPGTDPEDDG</sequence>